<dbReference type="GO" id="GO:0008477">
    <property type="term" value="F:purine nucleosidase activity"/>
    <property type="evidence" value="ECO:0007669"/>
    <property type="project" value="TreeGrafter"/>
</dbReference>
<proteinExistence type="predicted"/>
<dbReference type="PANTHER" id="PTHR12304:SF4">
    <property type="entry name" value="URIDINE NUCLEOSIDASE"/>
    <property type="match status" value="1"/>
</dbReference>
<protein>
    <submittedName>
        <fullName evidence="5">Nucleoside hydrolase</fullName>
    </submittedName>
</protein>
<evidence type="ECO:0000313" key="5">
    <source>
        <dbReference type="EMBL" id="QKE89576.1"/>
    </source>
</evidence>
<reference evidence="5 6" key="1">
    <citation type="journal article" date="2014" name="World J. Microbiol. Biotechnol.">
        <title>Biodiversity and physiological characteristics of Antarctic and Arctic lichens-associated bacteria.</title>
        <authorList>
            <person name="Lee Y.M."/>
            <person name="Kim E.H."/>
            <person name="Lee H.K."/>
            <person name="Hong S.G."/>
        </authorList>
    </citation>
    <scope>NUCLEOTIDE SEQUENCE [LARGE SCALE GENOMIC DNA]</scope>
    <source>
        <strain evidence="5 6">PAMC 26569</strain>
    </source>
</reference>
<gene>
    <name evidence="5" type="ORF">HN018_05525</name>
</gene>
<dbReference type="RefSeq" id="WP_171834568.1">
    <property type="nucleotide sequence ID" value="NZ_CP053708.1"/>
</dbReference>
<dbReference type="SUPFAM" id="SSF53590">
    <property type="entry name" value="Nucleoside hydrolase"/>
    <property type="match status" value="1"/>
</dbReference>
<feature type="chain" id="PRO_5026696846" evidence="3">
    <location>
        <begin position="24"/>
        <end position="321"/>
    </location>
</feature>
<dbReference type="KEGG" id="lck:HN018_05525"/>
<keyword evidence="1 5" id="KW-0378">Hydrolase</keyword>
<sequence>MKPVVRILLISLALIGATIRVTAARAGAPQDIIVDTDIGDDIDDAFALALVLASPEFQIDGITTSFGDTGLRAREVQRLLRIAGRPGIPVAAGPRTAPGTPFTQAEWASSEPQPPTPFPDAVGFMLGRLRAAPPGRITLIALAPLTTVGAMIDRDPVAFRRLRRVVMMGGSIRRGYGAHAGETSSQPSIEYNIRSDPTGFAKLLASTVPIEMMPIDATEIALGDTRRNRLFAIRSPLNGALSELYRQWAAHNAWGVTPTLFDVVPVARLLRPSVCKPVPLRIAVSNAGATSVVEGAPNVTACLDVDRDAVLDLLQDRLQPK</sequence>
<dbReference type="PANTHER" id="PTHR12304">
    <property type="entry name" value="INOSINE-URIDINE PREFERRING NUCLEOSIDE HYDROLASE"/>
    <property type="match status" value="1"/>
</dbReference>
<dbReference type="GO" id="GO:0006152">
    <property type="term" value="P:purine nucleoside catabolic process"/>
    <property type="evidence" value="ECO:0007669"/>
    <property type="project" value="TreeGrafter"/>
</dbReference>
<evidence type="ECO:0000256" key="2">
    <source>
        <dbReference type="ARBA" id="ARBA00023295"/>
    </source>
</evidence>
<dbReference type="GO" id="GO:0005829">
    <property type="term" value="C:cytosol"/>
    <property type="evidence" value="ECO:0007669"/>
    <property type="project" value="TreeGrafter"/>
</dbReference>
<dbReference type="InterPro" id="IPR001910">
    <property type="entry name" value="Inosine/uridine_hydrolase_dom"/>
</dbReference>
<evidence type="ECO:0000313" key="6">
    <source>
        <dbReference type="Proteomes" id="UP000500767"/>
    </source>
</evidence>
<evidence type="ECO:0000259" key="4">
    <source>
        <dbReference type="Pfam" id="PF01156"/>
    </source>
</evidence>
<feature type="domain" description="Inosine/uridine-preferring nucleoside hydrolase" evidence="4">
    <location>
        <begin position="32"/>
        <end position="311"/>
    </location>
</feature>
<keyword evidence="6" id="KW-1185">Reference proteome</keyword>
<dbReference type="EMBL" id="CP053708">
    <property type="protein sequence ID" value="QKE89576.1"/>
    <property type="molecule type" value="Genomic_DNA"/>
</dbReference>
<dbReference type="InterPro" id="IPR036452">
    <property type="entry name" value="Ribo_hydro-like"/>
</dbReference>
<dbReference type="Gene3D" id="3.90.245.10">
    <property type="entry name" value="Ribonucleoside hydrolase-like"/>
    <property type="match status" value="1"/>
</dbReference>
<keyword evidence="2" id="KW-0326">Glycosidase</keyword>
<dbReference type="Proteomes" id="UP000500767">
    <property type="component" value="Chromosome"/>
</dbReference>
<dbReference type="Pfam" id="PF01156">
    <property type="entry name" value="IU_nuc_hydro"/>
    <property type="match status" value="1"/>
</dbReference>
<evidence type="ECO:0000256" key="3">
    <source>
        <dbReference type="SAM" id="SignalP"/>
    </source>
</evidence>
<name>A0A6M8HMN7_9PROT</name>
<accession>A0A6M8HMN7</accession>
<feature type="signal peptide" evidence="3">
    <location>
        <begin position="1"/>
        <end position="23"/>
    </location>
</feature>
<organism evidence="5 6">
    <name type="scientific">Lichenicola cladoniae</name>
    <dbReference type="NCBI Taxonomy" id="1484109"/>
    <lineage>
        <taxon>Bacteria</taxon>
        <taxon>Pseudomonadati</taxon>
        <taxon>Pseudomonadota</taxon>
        <taxon>Alphaproteobacteria</taxon>
        <taxon>Acetobacterales</taxon>
        <taxon>Acetobacteraceae</taxon>
        <taxon>Lichenicola</taxon>
    </lineage>
</organism>
<dbReference type="InterPro" id="IPR023186">
    <property type="entry name" value="IUNH"/>
</dbReference>
<evidence type="ECO:0000256" key="1">
    <source>
        <dbReference type="ARBA" id="ARBA00022801"/>
    </source>
</evidence>
<dbReference type="AlphaFoldDB" id="A0A6M8HMN7"/>
<keyword evidence="3" id="KW-0732">Signal</keyword>